<evidence type="ECO:0000256" key="3">
    <source>
        <dbReference type="PROSITE-ProRule" id="PRU10007"/>
    </source>
</evidence>
<dbReference type="EMBL" id="QXFM01000087">
    <property type="protein sequence ID" value="RIV86330.1"/>
    <property type="molecule type" value="Genomic_DNA"/>
</dbReference>
<dbReference type="PANTHER" id="PTHR42804:SF1">
    <property type="entry name" value="ALDEHYDE DEHYDROGENASE-RELATED"/>
    <property type="match status" value="1"/>
</dbReference>
<dbReference type="InterPro" id="IPR015590">
    <property type="entry name" value="Aldehyde_DH_dom"/>
</dbReference>
<dbReference type="InterPro" id="IPR016161">
    <property type="entry name" value="Ald_DH/histidinol_DH"/>
</dbReference>
<keyword evidence="2 4" id="KW-0560">Oxidoreductase</keyword>
<reference evidence="6 7" key="1">
    <citation type="submission" date="2018-08" db="EMBL/GenBank/DDBJ databases">
        <title>Erythrobacter zhengii sp.nov., a bacterium isolated from deep-sea sediment.</title>
        <authorList>
            <person name="Fang C."/>
            <person name="Wu Y.-H."/>
            <person name="Sun C."/>
            <person name="Wang H."/>
            <person name="Cheng H."/>
            <person name="Meng F.-X."/>
            <person name="Wang C.-S."/>
            <person name="Xu X.-W."/>
        </authorList>
    </citation>
    <scope>NUCLEOTIDE SEQUENCE [LARGE SCALE GENOMIC DNA]</scope>
    <source>
        <strain evidence="6 7">CCTCC AB 2015396</strain>
    </source>
</reference>
<dbReference type="CDD" id="cd07139">
    <property type="entry name" value="ALDH_AldA-Rv0768"/>
    <property type="match status" value="1"/>
</dbReference>
<comment type="caution">
    <text evidence="6">The sequence shown here is derived from an EMBL/GenBank/DDBJ whole genome shotgun (WGS) entry which is preliminary data.</text>
</comment>
<evidence type="ECO:0000313" key="6">
    <source>
        <dbReference type="EMBL" id="RIV86330.1"/>
    </source>
</evidence>
<feature type="domain" description="Aldehyde dehydrogenase" evidence="5">
    <location>
        <begin position="20"/>
        <end position="480"/>
    </location>
</feature>
<dbReference type="AlphaFoldDB" id="A0A3A1P7V5"/>
<evidence type="ECO:0000256" key="1">
    <source>
        <dbReference type="ARBA" id="ARBA00009986"/>
    </source>
</evidence>
<dbReference type="Pfam" id="PF00171">
    <property type="entry name" value="Aldedh"/>
    <property type="match status" value="1"/>
</dbReference>
<dbReference type="SUPFAM" id="SSF53720">
    <property type="entry name" value="ALDH-like"/>
    <property type="match status" value="1"/>
</dbReference>
<dbReference type="RefSeq" id="WP_119592751.1">
    <property type="nucleotide sequence ID" value="NZ_QXFM01000087.1"/>
</dbReference>
<evidence type="ECO:0000256" key="4">
    <source>
        <dbReference type="RuleBase" id="RU003345"/>
    </source>
</evidence>
<dbReference type="OrthoDB" id="9761688at2"/>
<evidence type="ECO:0000313" key="7">
    <source>
        <dbReference type="Proteomes" id="UP000265366"/>
    </source>
</evidence>
<keyword evidence="7" id="KW-1185">Reference proteome</keyword>
<gene>
    <name evidence="6" type="ORF">D2V17_09555</name>
</gene>
<comment type="similarity">
    <text evidence="1 4">Belongs to the aldehyde dehydrogenase family.</text>
</comment>
<dbReference type="FunFam" id="3.40.605.10:FF:000007">
    <property type="entry name" value="NAD/NADP-dependent betaine aldehyde dehydrogenase"/>
    <property type="match status" value="1"/>
</dbReference>
<dbReference type="InterPro" id="IPR016163">
    <property type="entry name" value="Ald_DH_C"/>
</dbReference>
<feature type="active site" evidence="3">
    <location>
        <position position="257"/>
    </location>
</feature>
<evidence type="ECO:0000256" key="2">
    <source>
        <dbReference type="ARBA" id="ARBA00023002"/>
    </source>
</evidence>
<dbReference type="Gene3D" id="3.40.309.10">
    <property type="entry name" value="Aldehyde Dehydrogenase, Chain A, domain 2"/>
    <property type="match status" value="1"/>
</dbReference>
<evidence type="ECO:0000259" key="5">
    <source>
        <dbReference type="Pfam" id="PF00171"/>
    </source>
</evidence>
<dbReference type="InterPro" id="IPR029510">
    <property type="entry name" value="Ald_DH_CS_GLU"/>
</dbReference>
<dbReference type="GO" id="GO:0016620">
    <property type="term" value="F:oxidoreductase activity, acting on the aldehyde or oxo group of donors, NAD or NADP as acceptor"/>
    <property type="evidence" value="ECO:0007669"/>
    <property type="project" value="InterPro"/>
</dbReference>
<dbReference type="PANTHER" id="PTHR42804">
    <property type="entry name" value="ALDEHYDE DEHYDROGENASE"/>
    <property type="match status" value="1"/>
</dbReference>
<sequence>MTPDGVTIAHPDHLFIDGSWVKPGGGGVIEIVSPNTEDVVGRVAEGSAEDMDRAVAAARQAFDHGPWPRTHPRERGRMVAQLAERLAARSAELENAWIEQIGGLPGMAKGVTASGNRAFADIARLGESYPWVEEVKGETVAAAYIVREPVGVVAAIAPWNSPYMIMANKVAYSLVAGCTIVMKPSPETPLEAYIIAEEAEKVGFPPGVLNLVTAGREVADRLIRNPAIDKVSFTGSTAVGKHIAQVCGERIARYSLELGGKSAAIVRDDYSTQDAAQLLGTTITRLSGQICAMLTRAIVPAHRHDELAEAIAKVMEGVKIGHSRDEGVELGPLAMQRQLERVEGYIAAGRNCADLVTGGKRPAHLNKGFFMEPTLFANVDNTSTIAQEEIFGPVLCLIPAKDEEDAIRIANESNFGLHGSVLTHDADAAFRIARQMRTGMIGQNGMRTQPGMPFGGFKQSGIGREGGREGLAPYVETKSILLDGTPSDAVLAQ</sequence>
<dbReference type="PROSITE" id="PS00687">
    <property type="entry name" value="ALDEHYDE_DEHYDR_GLU"/>
    <property type="match status" value="1"/>
</dbReference>
<dbReference type="Proteomes" id="UP000265366">
    <property type="component" value="Unassembled WGS sequence"/>
</dbReference>
<name>A0A3A1P7V5_9SPHN</name>
<dbReference type="Gene3D" id="3.40.605.10">
    <property type="entry name" value="Aldehyde Dehydrogenase, Chain A, domain 1"/>
    <property type="match status" value="1"/>
</dbReference>
<dbReference type="InterPro" id="IPR016162">
    <property type="entry name" value="Ald_DH_N"/>
</dbReference>
<proteinExistence type="inferred from homology"/>
<organism evidence="6 7">
    <name type="scientific">Aurantiacibacter xanthus</name>
    <dbReference type="NCBI Taxonomy" id="1784712"/>
    <lineage>
        <taxon>Bacteria</taxon>
        <taxon>Pseudomonadati</taxon>
        <taxon>Pseudomonadota</taxon>
        <taxon>Alphaproteobacteria</taxon>
        <taxon>Sphingomonadales</taxon>
        <taxon>Erythrobacteraceae</taxon>
        <taxon>Aurantiacibacter</taxon>
    </lineage>
</organism>
<protein>
    <submittedName>
        <fullName evidence="6">Aldehyde dehydrogenase</fullName>
    </submittedName>
</protein>
<accession>A0A3A1P7V5</accession>